<evidence type="ECO:0000256" key="4">
    <source>
        <dbReference type="PROSITE-ProRule" id="PRU00742"/>
    </source>
</evidence>
<organism evidence="5 6">
    <name type="scientific">Amycolatopsis xylanica</name>
    <dbReference type="NCBI Taxonomy" id="589385"/>
    <lineage>
        <taxon>Bacteria</taxon>
        <taxon>Bacillati</taxon>
        <taxon>Actinomycetota</taxon>
        <taxon>Actinomycetes</taxon>
        <taxon>Pseudonocardiales</taxon>
        <taxon>Pseudonocardiaceae</taxon>
        <taxon>Amycolatopsis</taxon>
    </lineage>
</organism>
<dbReference type="PRINTS" id="PR00116">
    <property type="entry name" value="ARGINASE"/>
</dbReference>
<keyword evidence="1" id="KW-0479">Metal-binding</keyword>
<dbReference type="InterPro" id="IPR023696">
    <property type="entry name" value="Ureohydrolase_dom_sf"/>
</dbReference>
<dbReference type="GO" id="GO:0004053">
    <property type="term" value="F:arginase activity"/>
    <property type="evidence" value="ECO:0007669"/>
    <property type="project" value="TreeGrafter"/>
</dbReference>
<evidence type="ECO:0000256" key="2">
    <source>
        <dbReference type="ARBA" id="ARBA00022801"/>
    </source>
</evidence>
<dbReference type="PANTHER" id="PTHR43782:SF3">
    <property type="entry name" value="ARGINASE"/>
    <property type="match status" value="1"/>
</dbReference>
<evidence type="ECO:0000256" key="1">
    <source>
        <dbReference type="ARBA" id="ARBA00022723"/>
    </source>
</evidence>
<evidence type="ECO:0000313" key="6">
    <source>
        <dbReference type="Proteomes" id="UP000199515"/>
    </source>
</evidence>
<dbReference type="Pfam" id="PF00491">
    <property type="entry name" value="Arginase"/>
    <property type="match status" value="2"/>
</dbReference>
<dbReference type="EMBL" id="FNON01000003">
    <property type="protein sequence ID" value="SDX53881.1"/>
    <property type="molecule type" value="Genomic_DNA"/>
</dbReference>
<dbReference type="Proteomes" id="UP000199515">
    <property type="component" value="Unassembled WGS sequence"/>
</dbReference>
<proteinExistence type="inferred from homology"/>
<keyword evidence="6" id="KW-1185">Reference proteome</keyword>
<protein>
    <submittedName>
        <fullName evidence="5">Arginase</fullName>
    </submittedName>
</protein>
<comment type="similarity">
    <text evidence="4">Belongs to the arginase family.</text>
</comment>
<dbReference type="AlphaFoldDB" id="A0A1H3CIA1"/>
<name>A0A1H3CIA1_9PSEU</name>
<dbReference type="PANTHER" id="PTHR43782">
    <property type="entry name" value="ARGINASE"/>
    <property type="match status" value="1"/>
</dbReference>
<keyword evidence="2" id="KW-0378">Hydrolase</keyword>
<dbReference type="PROSITE" id="PS51409">
    <property type="entry name" value="ARGINASE_2"/>
    <property type="match status" value="1"/>
</dbReference>
<dbReference type="InterPro" id="IPR006035">
    <property type="entry name" value="Ureohydrolase"/>
</dbReference>
<dbReference type="Gene3D" id="3.40.800.10">
    <property type="entry name" value="Ureohydrolase domain"/>
    <property type="match status" value="2"/>
</dbReference>
<dbReference type="STRING" id="589385.SAMN05421504_10344"/>
<dbReference type="OrthoDB" id="7331788at2"/>
<accession>A0A1H3CIA1</accession>
<sequence>MLINAVPQRQGATSARSGELPGGCLALAAFAGRVLGEPVNEVPQQLGVSATIDGIANREVLLANRTAQLNALEAPGTKVLTIGGDCGVELVPIGVARYRHGTELSVAWFDAHPDLNTAESSPSGAFHGMVLRSLLGDGDPDFAASPALDPARVVLKGTRVFDDAEREAAARLGTRLDGPLYVHLDLDVLDPAEFDGLNYPEPEGFKITRLVDELRALSAYEVIGAGITECVGTDPRVLEPIITAVGELLR</sequence>
<reference evidence="5 6" key="1">
    <citation type="submission" date="2016-10" db="EMBL/GenBank/DDBJ databases">
        <authorList>
            <person name="de Groot N.N."/>
        </authorList>
    </citation>
    <scope>NUCLEOTIDE SEQUENCE [LARGE SCALE GENOMIC DNA]</scope>
    <source>
        <strain evidence="5 6">CPCC 202699</strain>
    </source>
</reference>
<dbReference type="GO" id="GO:0030145">
    <property type="term" value="F:manganese ion binding"/>
    <property type="evidence" value="ECO:0007669"/>
    <property type="project" value="TreeGrafter"/>
</dbReference>
<gene>
    <name evidence="5" type="ORF">SAMN05421504_10344</name>
</gene>
<dbReference type="CDD" id="cd09999">
    <property type="entry name" value="Arginase-like_1"/>
    <property type="match status" value="1"/>
</dbReference>
<dbReference type="SUPFAM" id="SSF52768">
    <property type="entry name" value="Arginase/deacetylase"/>
    <property type="match status" value="1"/>
</dbReference>
<keyword evidence="3" id="KW-0464">Manganese</keyword>
<evidence type="ECO:0000313" key="5">
    <source>
        <dbReference type="EMBL" id="SDX53881.1"/>
    </source>
</evidence>
<evidence type="ECO:0000256" key="3">
    <source>
        <dbReference type="ARBA" id="ARBA00023211"/>
    </source>
</evidence>
<dbReference type="RefSeq" id="WP_091289177.1">
    <property type="nucleotide sequence ID" value="NZ_FNON01000003.1"/>
</dbReference>
<dbReference type="GO" id="GO:0005829">
    <property type="term" value="C:cytosol"/>
    <property type="evidence" value="ECO:0007669"/>
    <property type="project" value="TreeGrafter"/>
</dbReference>